<evidence type="ECO:0000313" key="3">
    <source>
        <dbReference type="Proteomes" id="UP000011591"/>
    </source>
</evidence>
<accession>M0B4I8</accession>
<feature type="transmembrane region" description="Helical" evidence="1">
    <location>
        <begin position="42"/>
        <end position="75"/>
    </location>
</feature>
<dbReference type="PATRIC" id="fig|1227491.4.peg.2080"/>
<gene>
    <name evidence="2" type="ORF">C480_10095</name>
</gene>
<keyword evidence="1" id="KW-0812">Transmembrane</keyword>
<protein>
    <submittedName>
        <fullName evidence="2">Uncharacterized protein</fullName>
    </submittedName>
</protein>
<organism evidence="2 3">
    <name type="scientific">Natrialba aegyptia DSM 13077</name>
    <dbReference type="NCBI Taxonomy" id="1227491"/>
    <lineage>
        <taxon>Archaea</taxon>
        <taxon>Methanobacteriati</taxon>
        <taxon>Methanobacteriota</taxon>
        <taxon>Stenosarchaea group</taxon>
        <taxon>Halobacteria</taxon>
        <taxon>Halobacteriales</taxon>
        <taxon>Natrialbaceae</taxon>
        <taxon>Natrialba</taxon>
    </lineage>
</organism>
<keyword evidence="3" id="KW-1185">Reference proteome</keyword>
<proteinExistence type="predicted"/>
<dbReference type="AlphaFoldDB" id="M0B4I8"/>
<dbReference type="Proteomes" id="UP000011591">
    <property type="component" value="Unassembled WGS sequence"/>
</dbReference>
<sequence length="96" mass="10029">MNGLLLGLLAIGIAVFLSGTLFERRGDQSITVSAVTGLTSNVIWSAAAVFLILGSSGVGAQALIGVLWLTLMLYLARGNLQLLRESEVRAKIAGQT</sequence>
<keyword evidence="1" id="KW-1133">Transmembrane helix</keyword>
<evidence type="ECO:0000256" key="1">
    <source>
        <dbReference type="SAM" id="Phobius"/>
    </source>
</evidence>
<dbReference type="OrthoDB" id="199929at2157"/>
<dbReference type="EMBL" id="AOIP01000022">
    <property type="protein sequence ID" value="ELZ05740.1"/>
    <property type="molecule type" value="Genomic_DNA"/>
</dbReference>
<comment type="caution">
    <text evidence="2">The sequence shown here is derived from an EMBL/GenBank/DDBJ whole genome shotgun (WGS) entry which is preliminary data.</text>
</comment>
<reference evidence="2 3" key="1">
    <citation type="journal article" date="2014" name="PLoS Genet.">
        <title>Phylogenetically driven sequencing of extremely halophilic archaea reveals strategies for static and dynamic osmo-response.</title>
        <authorList>
            <person name="Becker E.A."/>
            <person name="Seitzer P.M."/>
            <person name="Tritt A."/>
            <person name="Larsen D."/>
            <person name="Krusor M."/>
            <person name="Yao A.I."/>
            <person name="Wu D."/>
            <person name="Madern D."/>
            <person name="Eisen J.A."/>
            <person name="Darling A.E."/>
            <person name="Facciotti M.T."/>
        </authorList>
    </citation>
    <scope>NUCLEOTIDE SEQUENCE [LARGE SCALE GENOMIC DNA]</scope>
    <source>
        <strain evidence="2 3">DSM 13077</strain>
    </source>
</reference>
<evidence type="ECO:0000313" key="2">
    <source>
        <dbReference type="EMBL" id="ELZ05740.1"/>
    </source>
</evidence>
<dbReference type="RefSeq" id="WP_006665483.1">
    <property type="nucleotide sequence ID" value="NZ_AOIP01000022.1"/>
</dbReference>
<name>M0B4I8_9EURY</name>
<keyword evidence="1" id="KW-0472">Membrane</keyword>